<dbReference type="CDD" id="cd00616">
    <property type="entry name" value="AHBA_syn"/>
    <property type="match status" value="1"/>
</dbReference>
<evidence type="ECO:0000256" key="2">
    <source>
        <dbReference type="PIRSR" id="PIRSR000390-2"/>
    </source>
</evidence>
<evidence type="ECO:0000313" key="5">
    <source>
        <dbReference type="Proteomes" id="UP000178606"/>
    </source>
</evidence>
<protein>
    <submittedName>
        <fullName evidence="4">Pyridoxal-5'-phosphate-dependent protein</fullName>
    </submittedName>
</protein>
<name>A0A1F6D5B1_HANXR</name>
<dbReference type="GO" id="GO:0008483">
    <property type="term" value="F:transaminase activity"/>
    <property type="evidence" value="ECO:0007669"/>
    <property type="project" value="TreeGrafter"/>
</dbReference>
<dbReference type="SUPFAM" id="SSF53383">
    <property type="entry name" value="PLP-dependent transferases"/>
    <property type="match status" value="1"/>
</dbReference>
<feature type="active site" description="Proton acceptor" evidence="1">
    <location>
        <position position="180"/>
    </location>
</feature>
<accession>A0A1F6D5B1</accession>
<dbReference type="Proteomes" id="UP000178606">
    <property type="component" value="Unassembled WGS sequence"/>
</dbReference>
<dbReference type="Gene3D" id="3.90.1150.10">
    <property type="entry name" value="Aspartate Aminotransferase, domain 1"/>
    <property type="match status" value="1"/>
</dbReference>
<evidence type="ECO:0000256" key="1">
    <source>
        <dbReference type="PIRSR" id="PIRSR000390-1"/>
    </source>
</evidence>
<dbReference type="Gene3D" id="3.40.640.10">
    <property type="entry name" value="Type I PLP-dependent aspartate aminotransferase-like (Major domain)"/>
    <property type="match status" value="1"/>
</dbReference>
<dbReference type="PANTHER" id="PTHR30244:SF34">
    <property type="entry name" value="DTDP-4-AMINO-4,6-DIDEOXYGALACTOSE TRANSAMINASE"/>
    <property type="match status" value="1"/>
</dbReference>
<dbReference type="PIRSF" id="PIRSF000390">
    <property type="entry name" value="PLP_StrS"/>
    <property type="match status" value="1"/>
</dbReference>
<sequence>MIPLFKPSLGEEELDLLREVFQSGWLGLGPRTAEFEGQFADYVGARHAVGLSSCTAALHLSLGLLGLKPGDEVIVPAITFVSTAHAAVYWGARPVFADVQPDTLCIDVKDAQRKITDRTRAILPVHYGGHPCDMDEIHPIAAARGIAVVEDAAHACGASYKGQRVGTLSPLTCFSFHAIKNLSCGDGGMVTTDNEAHATRLREWRWMGISRDTWSRTEQGTTYNWDYAVHELGFKAHLNDIAAAIGLVQLRKLSAANRRRREIAARYNEGLRGTDWIECPPERDGAQSAWHIYHIKVDGRDGLHDYLMDRGITTGVHYRPVHLHPYYQGSGASCPVTERVWGRILSLPMFPDMTDAQVDQVIEAVLSFKR</sequence>
<dbReference type="InterPro" id="IPR000653">
    <property type="entry name" value="DegT/StrS_aminotransferase"/>
</dbReference>
<dbReference type="AlphaFoldDB" id="A0A1F6D5B1"/>
<dbReference type="InterPro" id="IPR015422">
    <property type="entry name" value="PyrdxlP-dep_Trfase_small"/>
</dbReference>
<reference evidence="4 5" key="1">
    <citation type="journal article" date="2016" name="Nat. Commun.">
        <title>Thousands of microbial genomes shed light on interconnected biogeochemical processes in an aquifer system.</title>
        <authorList>
            <person name="Anantharaman K."/>
            <person name="Brown C.T."/>
            <person name="Hug L.A."/>
            <person name="Sharon I."/>
            <person name="Castelle C.J."/>
            <person name="Probst A.J."/>
            <person name="Thomas B.C."/>
            <person name="Singh A."/>
            <person name="Wilkins M.J."/>
            <person name="Karaoz U."/>
            <person name="Brodie E.L."/>
            <person name="Williams K.H."/>
            <person name="Hubbard S.S."/>
            <person name="Banfield J.F."/>
        </authorList>
    </citation>
    <scope>NUCLEOTIDE SEQUENCE [LARGE SCALE GENOMIC DNA]</scope>
    <source>
        <strain evidence="5">RIFCSPLOWO2_12_FULL_64_10</strain>
    </source>
</reference>
<feature type="modified residue" description="N6-(pyridoxal phosphate)lysine" evidence="2">
    <location>
        <position position="180"/>
    </location>
</feature>
<dbReference type="Pfam" id="PF01041">
    <property type="entry name" value="DegT_DnrJ_EryC1"/>
    <property type="match status" value="1"/>
</dbReference>
<evidence type="ECO:0000256" key="3">
    <source>
        <dbReference type="RuleBase" id="RU004508"/>
    </source>
</evidence>
<comment type="caution">
    <text evidence="4">The sequence shown here is derived from an EMBL/GenBank/DDBJ whole genome shotgun (WGS) entry which is preliminary data.</text>
</comment>
<dbReference type="GO" id="GO:0030170">
    <property type="term" value="F:pyridoxal phosphate binding"/>
    <property type="evidence" value="ECO:0007669"/>
    <property type="project" value="TreeGrafter"/>
</dbReference>
<keyword evidence="2 3" id="KW-0663">Pyridoxal phosphate</keyword>
<dbReference type="PANTHER" id="PTHR30244">
    <property type="entry name" value="TRANSAMINASE"/>
    <property type="match status" value="1"/>
</dbReference>
<proteinExistence type="inferred from homology"/>
<comment type="similarity">
    <text evidence="3">Belongs to the DegT/DnrJ/EryC1 family.</text>
</comment>
<evidence type="ECO:0000313" key="4">
    <source>
        <dbReference type="EMBL" id="OGG56510.1"/>
    </source>
</evidence>
<dbReference type="EMBL" id="MFKF01000029">
    <property type="protein sequence ID" value="OGG56510.1"/>
    <property type="molecule type" value="Genomic_DNA"/>
</dbReference>
<dbReference type="InterPro" id="IPR015424">
    <property type="entry name" value="PyrdxlP-dep_Trfase"/>
</dbReference>
<dbReference type="GO" id="GO:0000271">
    <property type="term" value="P:polysaccharide biosynthetic process"/>
    <property type="evidence" value="ECO:0007669"/>
    <property type="project" value="TreeGrafter"/>
</dbReference>
<dbReference type="InterPro" id="IPR015421">
    <property type="entry name" value="PyrdxlP-dep_Trfase_major"/>
</dbReference>
<organism evidence="4 5">
    <name type="scientific">Handelsmanbacteria sp. (strain RIFCSPLOWO2_12_FULL_64_10)</name>
    <dbReference type="NCBI Taxonomy" id="1817868"/>
    <lineage>
        <taxon>Bacteria</taxon>
        <taxon>Candidatus Handelsmaniibacteriota</taxon>
    </lineage>
</organism>
<gene>
    <name evidence="4" type="ORF">A3F84_15690</name>
</gene>